<organism evidence="1">
    <name type="scientific">marine sediment metagenome</name>
    <dbReference type="NCBI Taxonomy" id="412755"/>
    <lineage>
        <taxon>unclassified sequences</taxon>
        <taxon>metagenomes</taxon>
        <taxon>ecological metagenomes</taxon>
    </lineage>
</organism>
<evidence type="ECO:0000313" key="1">
    <source>
        <dbReference type="EMBL" id="GAH76985.1"/>
    </source>
</evidence>
<accession>X1J655</accession>
<dbReference type="EMBL" id="BARU01044289">
    <property type="protein sequence ID" value="GAH76985.1"/>
    <property type="molecule type" value="Genomic_DNA"/>
</dbReference>
<dbReference type="AlphaFoldDB" id="X1J655"/>
<name>X1J655_9ZZZZ</name>
<gene>
    <name evidence="1" type="ORF">S03H2_67602</name>
</gene>
<protein>
    <submittedName>
        <fullName evidence="1">Uncharacterized protein</fullName>
    </submittedName>
</protein>
<sequence>PIPIESENDSVSTFPLKISISFSTELAAKISNSSTVRLPEEKIIIICPGKRNPHLNRNL</sequence>
<feature type="non-terminal residue" evidence="1">
    <location>
        <position position="1"/>
    </location>
</feature>
<proteinExistence type="predicted"/>
<reference evidence="1" key="1">
    <citation type="journal article" date="2014" name="Front. Microbiol.">
        <title>High frequency of phylogenetically diverse reductive dehalogenase-homologous genes in deep subseafloor sedimentary metagenomes.</title>
        <authorList>
            <person name="Kawai M."/>
            <person name="Futagami T."/>
            <person name="Toyoda A."/>
            <person name="Takaki Y."/>
            <person name="Nishi S."/>
            <person name="Hori S."/>
            <person name="Arai W."/>
            <person name="Tsubouchi T."/>
            <person name="Morono Y."/>
            <person name="Uchiyama I."/>
            <person name="Ito T."/>
            <person name="Fujiyama A."/>
            <person name="Inagaki F."/>
            <person name="Takami H."/>
        </authorList>
    </citation>
    <scope>NUCLEOTIDE SEQUENCE</scope>
    <source>
        <strain evidence="1">Expedition CK06-06</strain>
    </source>
</reference>
<comment type="caution">
    <text evidence="1">The sequence shown here is derived from an EMBL/GenBank/DDBJ whole genome shotgun (WGS) entry which is preliminary data.</text>
</comment>